<dbReference type="RefSeq" id="WP_264729979.1">
    <property type="nucleotide sequence ID" value="NZ_JAPDNR010000001.1"/>
</dbReference>
<evidence type="ECO:0000313" key="2">
    <source>
        <dbReference type="EMBL" id="MCW3484394.1"/>
    </source>
</evidence>
<dbReference type="EMBL" id="JAPDNS010000001">
    <property type="protein sequence ID" value="MCW3484394.1"/>
    <property type="molecule type" value="Genomic_DNA"/>
</dbReference>
<name>A0ABT3IKA8_9BACT</name>
<proteinExistence type="predicted"/>
<protein>
    <submittedName>
        <fullName evidence="2">Uncharacterized protein</fullName>
    </submittedName>
</protein>
<accession>A0ABT3IKA8</accession>
<dbReference type="Proteomes" id="UP001207742">
    <property type="component" value="Unassembled WGS sequence"/>
</dbReference>
<comment type="caution">
    <text evidence="2">The sequence shown here is derived from an EMBL/GenBank/DDBJ whole genome shotgun (WGS) entry which is preliminary data.</text>
</comment>
<keyword evidence="3" id="KW-1185">Reference proteome</keyword>
<evidence type="ECO:0000256" key="1">
    <source>
        <dbReference type="SAM" id="SignalP"/>
    </source>
</evidence>
<organism evidence="2 3">
    <name type="scientific">Chitinophaga nivalis</name>
    <dbReference type="NCBI Taxonomy" id="2991709"/>
    <lineage>
        <taxon>Bacteria</taxon>
        <taxon>Pseudomonadati</taxon>
        <taxon>Bacteroidota</taxon>
        <taxon>Chitinophagia</taxon>
        <taxon>Chitinophagales</taxon>
        <taxon>Chitinophagaceae</taxon>
        <taxon>Chitinophaga</taxon>
    </lineage>
</organism>
<sequence>MKKILFLLLFFVTVAQIPLTRAGIPPVAPAFTVYTLTFEKENYMIIVRLAADKATILGVNVYTRKPDLLMYECPYLTSQLTTSVVDATHNRLTGYVLFRELNWNSKTVHVDDILDVR</sequence>
<feature type="signal peptide" evidence="1">
    <location>
        <begin position="1"/>
        <end position="22"/>
    </location>
</feature>
<evidence type="ECO:0000313" key="3">
    <source>
        <dbReference type="Proteomes" id="UP001207742"/>
    </source>
</evidence>
<reference evidence="2 3" key="1">
    <citation type="submission" date="2022-10" db="EMBL/GenBank/DDBJ databases">
        <title>Chitinophaga nivalis PC15 sp. nov., isolated from Pyeongchang county, South Korea.</title>
        <authorList>
            <person name="Trinh H.N."/>
        </authorList>
    </citation>
    <scope>NUCLEOTIDE SEQUENCE [LARGE SCALE GENOMIC DNA]</scope>
    <source>
        <strain evidence="2 3">PC14</strain>
    </source>
</reference>
<keyword evidence="1" id="KW-0732">Signal</keyword>
<feature type="chain" id="PRO_5046192346" evidence="1">
    <location>
        <begin position="23"/>
        <end position="117"/>
    </location>
</feature>
<gene>
    <name evidence="2" type="ORF">OL497_10845</name>
</gene>